<dbReference type="Pfam" id="PF08352">
    <property type="entry name" value="oligo_HPY"/>
    <property type="match status" value="1"/>
</dbReference>
<dbReference type="InterPro" id="IPR013563">
    <property type="entry name" value="Oligopep_ABC_C"/>
</dbReference>
<dbReference type="PANTHER" id="PTHR43067:SF3">
    <property type="entry name" value="MALTOSE ABC TRANSPORTER, ATP-BINDING PROTEIN"/>
    <property type="match status" value="1"/>
</dbReference>
<dbReference type="InterPro" id="IPR017871">
    <property type="entry name" value="ABC_transporter-like_CS"/>
</dbReference>
<dbReference type="PROSITE" id="PS00211">
    <property type="entry name" value="ABC_TRANSPORTER_1"/>
    <property type="match status" value="1"/>
</dbReference>
<dbReference type="Pfam" id="PF00005">
    <property type="entry name" value="ABC_tran"/>
    <property type="match status" value="1"/>
</dbReference>
<dbReference type="InterPro" id="IPR003439">
    <property type="entry name" value="ABC_transporter-like_ATP-bd"/>
</dbReference>
<evidence type="ECO:0000313" key="5">
    <source>
        <dbReference type="EMBL" id="HGI87215.1"/>
    </source>
</evidence>
<dbReference type="GO" id="GO:0015833">
    <property type="term" value="P:peptide transport"/>
    <property type="evidence" value="ECO:0007669"/>
    <property type="project" value="InterPro"/>
</dbReference>
<accession>A0A7C4BBV6</accession>
<evidence type="ECO:0000256" key="2">
    <source>
        <dbReference type="ARBA" id="ARBA00022741"/>
    </source>
</evidence>
<dbReference type="PANTHER" id="PTHR43067">
    <property type="entry name" value="OLIGOPEPTIDE/DIPEPTIDE ABC TRANSPORTER, ATPASE SUBUNIT"/>
    <property type="match status" value="1"/>
</dbReference>
<protein>
    <submittedName>
        <fullName evidence="5">ABC transporter ATP-binding protein</fullName>
    </submittedName>
</protein>
<gene>
    <name evidence="5" type="ORF">ENV14_02290</name>
</gene>
<keyword evidence="1" id="KW-0813">Transport</keyword>
<dbReference type="GO" id="GO:0005524">
    <property type="term" value="F:ATP binding"/>
    <property type="evidence" value="ECO:0007669"/>
    <property type="project" value="UniProtKB-KW"/>
</dbReference>
<dbReference type="CDD" id="cd03257">
    <property type="entry name" value="ABC_NikE_OppD_transporters"/>
    <property type="match status" value="1"/>
</dbReference>
<dbReference type="SUPFAM" id="SSF52540">
    <property type="entry name" value="P-loop containing nucleoside triphosphate hydrolases"/>
    <property type="match status" value="1"/>
</dbReference>
<keyword evidence="2" id="KW-0547">Nucleotide-binding</keyword>
<evidence type="ECO:0000256" key="3">
    <source>
        <dbReference type="ARBA" id="ARBA00022840"/>
    </source>
</evidence>
<dbReference type="PROSITE" id="PS50893">
    <property type="entry name" value="ABC_TRANSPORTER_2"/>
    <property type="match status" value="1"/>
</dbReference>
<comment type="caution">
    <text evidence="5">The sequence shown here is derived from an EMBL/GenBank/DDBJ whole genome shotgun (WGS) entry which is preliminary data.</text>
</comment>
<dbReference type="NCBIfam" id="TIGR01727">
    <property type="entry name" value="oligo_HPY"/>
    <property type="match status" value="1"/>
</dbReference>
<name>A0A7C4BBV6_9CREN</name>
<feature type="domain" description="ABC transporter" evidence="4">
    <location>
        <begin position="6"/>
        <end position="265"/>
    </location>
</feature>
<dbReference type="InterPro" id="IPR027417">
    <property type="entry name" value="P-loop_NTPase"/>
</dbReference>
<dbReference type="EMBL" id="DTFF01000018">
    <property type="protein sequence ID" value="HGI87215.1"/>
    <property type="molecule type" value="Genomic_DNA"/>
</dbReference>
<proteinExistence type="predicted"/>
<keyword evidence="3 5" id="KW-0067">ATP-binding</keyword>
<dbReference type="SMART" id="SM00382">
    <property type="entry name" value="AAA"/>
    <property type="match status" value="1"/>
</dbReference>
<dbReference type="GO" id="GO:0016887">
    <property type="term" value="F:ATP hydrolysis activity"/>
    <property type="evidence" value="ECO:0007669"/>
    <property type="project" value="InterPro"/>
</dbReference>
<dbReference type="Gene3D" id="3.40.50.300">
    <property type="entry name" value="P-loop containing nucleotide triphosphate hydrolases"/>
    <property type="match status" value="1"/>
</dbReference>
<evidence type="ECO:0000259" key="4">
    <source>
        <dbReference type="PROSITE" id="PS50893"/>
    </source>
</evidence>
<sequence length="334" mass="37451">MSSVLLELTDVRAYYRQVIGVIQRTIRAVDGVSLKIFDREIVGVVGESGCGKSTLANVIMMNIRPPLTFVGGFVRLNVGKEFLELHKLDRSTLKERVWGKEIAIVPQSALNALMPTLKIRRLILDVVRSHNPDAEEDEVIGLALKRFKELGLPEIAINMYPFELSGGMRQRAVIAIATLLNPRLLIADEPTSALDVVTQKMVMKTFLDVYNKNIIKSIVFITHDIATVRQIASRIVVMYAGKIAEDGPVEEVVSRPLHPYTDGLMGSVLTPEEEIRKRGLRYIPGQPPDLASPPPGCRFHPRCPFAMDVCRREEPPLIEVEKGRFVACWLYTKR</sequence>
<organism evidence="5">
    <name type="scientific">Ignisphaera aggregans</name>
    <dbReference type="NCBI Taxonomy" id="334771"/>
    <lineage>
        <taxon>Archaea</taxon>
        <taxon>Thermoproteota</taxon>
        <taxon>Thermoprotei</taxon>
        <taxon>Desulfurococcales</taxon>
        <taxon>Desulfurococcaceae</taxon>
        <taxon>Ignisphaera</taxon>
    </lineage>
</organism>
<reference evidence="5" key="1">
    <citation type="journal article" date="2020" name="mSystems">
        <title>Genome- and Community-Level Interaction Insights into Carbon Utilization and Element Cycling Functions of Hydrothermarchaeota in Hydrothermal Sediment.</title>
        <authorList>
            <person name="Zhou Z."/>
            <person name="Liu Y."/>
            <person name="Xu W."/>
            <person name="Pan J."/>
            <person name="Luo Z.H."/>
            <person name="Li M."/>
        </authorList>
    </citation>
    <scope>NUCLEOTIDE SEQUENCE [LARGE SCALE GENOMIC DNA]</scope>
    <source>
        <strain evidence="5">SpSt-732</strain>
    </source>
</reference>
<evidence type="ECO:0000256" key="1">
    <source>
        <dbReference type="ARBA" id="ARBA00022448"/>
    </source>
</evidence>
<dbReference type="InterPro" id="IPR003593">
    <property type="entry name" value="AAA+_ATPase"/>
</dbReference>
<dbReference type="AlphaFoldDB" id="A0A7C4BBV6"/>